<evidence type="ECO:0000313" key="5">
    <source>
        <dbReference type="Proteomes" id="UP000075714"/>
    </source>
</evidence>
<comment type="caution">
    <text evidence="4">The sequence shown here is derived from an EMBL/GenBank/DDBJ whole genome shotgun (WGS) entry which is preliminary data.</text>
</comment>
<keyword evidence="2" id="KW-0378">Hydrolase</keyword>
<dbReference type="PRINTS" id="PR00793">
    <property type="entry name" value="PROAMNOPTASE"/>
</dbReference>
<evidence type="ECO:0000259" key="3">
    <source>
        <dbReference type="Pfam" id="PF00561"/>
    </source>
</evidence>
<dbReference type="STRING" id="33097.A0A150G335"/>
<feature type="domain" description="AB hydrolase-1" evidence="3">
    <location>
        <begin position="43"/>
        <end position="174"/>
    </location>
</feature>
<dbReference type="OrthoDB" id="1898734at2759"/>
<dbReference type="InterPro" id="IPR002410">
    <property type="entry name" value="Peptidase_S33"/>
</dbReference>
<dbReference type="InterPro" id="IPR051601">
    <property type="entry name" value="Serine_prot/Carboxylest_S33"/>
</dbReference>
<evidence type="ECO:0000256" key="2">
    <source>
        <dbReference type="ARBA" id="ARBA00022801"/>
    </source>
</evidence>
<evidence type="ECO:0000313" key="4">
    <source>
        <dbReference type="EMBL" id="KXZ44286.1"/>
    </source>
</evidence>
<dbReference type="SUPFAM" id="SSF53474">
    <property type="entry name" value="alpha/beta-Hydrolases"/>
    <property type="match status" value="1"/>
</dbReference>
<gene>
    <name evidence="4" type="ORF">GPECTOR_70g517</name>
</gene>
<proteinExistence type="inferred from homology"/>
<dbReference type="InterPro" id="IPR029058">
    <property type="entry name" value="AB_hydrolase_fold"/>
</dbReference>
<dbReference type="GO" id="GO:0006508">
    <property type="term" value="P:proteolysis"/>
    <property type="evidence" value="ECO:0007669"/>
    <property type="project" value="InterPro"/>
</dbReference>
<dbReference type="PANTHER" id="PTHR43248:SF2">
    <property type="entry name" value="PROLYL AMINOPEPTIDASE"/>
    <property type="match status" value="1"/>
</dbReference>
<dbReference type="AlphaFoldDB" id="A0A150G335"/>
<keyword evidence="5" id="KW-1185">Reference proteome</keyword>
<evidence type="ECO:0000256" key="1">
    <source>
        <dbReference type="ARBA" id="ARBA00010088"/>
    </source>
</evidence>
<dbReference type="InterPro" id="IPR000073">
    <property type="entry name" value="AB_hydrolase_1"/>
</dbReference>
<dbReference type="PANTHER" id="PTHR43248">
    <property type="entry name" value="2-SUCCINYL-6-HYDROXY-2,4-CYCLOHEXADIENE-1-CARBOXYLATE SYNTHASE"/>
    <property type="match status" value="1"/>
</dbReference>
<dbReference type="EMBL" id="LSYV01000071">
    <property type="protein sequence ID" value="KXZ44286.1"/>
    <property type="molecule type" value="Genomic_DNA"/>
</dbReference>
<comment type="similarity">
    <text evidence="1">Belongs to the peptidase S33 family.</text>
</comment>
<organism evidence="4 5">
    <name type="scientific">Gonium pectorale</name>
    <name type="common">Green alga</name>
    <dbReference type="NCBI Taxonomy" id="33097"/>
    <lineage>
        <taxon>Eukaryota</taxon>
        <taxon>Viridiplantae</taxon>
        <taxon>Chlorophyta</taxon>
        <taxon>core chlorophytes</taxon>
        <taxon>Chlorophyceae</taxon>
        <taxon>CS clade</taxon>
        <taxon>Chlamydomonadales</taxon>
        <taxon>Volvocaceae</taxon>
        <taxon>Gonium</taxon>
    </lineage>
</organism>
<dbReference type="Proteomes" id="UP000075714">
    <property type="component" value="Unassembled WGS sequence"/>
</dbReference>
<accession>A0A150G335</accession>
<name>A0A150G335_GONPE</name>
<dbReference type="Gene3D" id="3.40.50.1820">
    <property type="entry name" value="alpha/beta hydrolase"/>
    <property type="match status" value="1"/>
</dbReference>
<reference evidence="5" key="1">
    <citation type="journal article" date="2016" name="Nat. Commun.">
        <title>The Gonium pectorale genome demonstrates co-option of cell cycle regulation during the evolution of multicellularity.</title>
        <authorList>
            <person name="Hanschen E.R."/>
            <person name="Marriage T.N."/>
            <person name="Ferris P.J."/>
            <person name="Hamaji T."/>
            <person name="Toyoda A."/>
            <person name="Fujiyama A."/>
            <person name="Neme R."/>
            <person name="Noguchi H."/>
            <person name="Minakuchi Y."/>
            <person name="Suzuki M."/>
            <person name="Kawai-Toyooka H."/>
            <person name="Smith D.R."/>
            <person name="Sparks H."/>
            <person name="Anderson J."/>
            <person name="Bakaric R."/>
            <person name="Luria V."/>
            <person name="Karger A."/>
            <person name="Kirschner M.W."/>
            <person name="Durand P.M."/>
            <person name="Michod R.E."/>
            <person name="Nozaki H."/>
            <person name="Olson B.J."/>
        </authorList>
    </citation>
    <scope>NUCLEOTIDE SEQUENCE [LARGE SCALE GENOMIC DNA]</scope>
    <source>
        <strain evidence="5">NIES-2863</strain>
    </source>
</reference>
<sequence>MTVREHIITVPLDYSERPTRFSGQTIKLFAYELSPHTRKEHLPWLLYLQGGPGFEAPRPYFVSAWNKPALDSHRVLLLDQRGTGGSAPVTTSNLAKRGGPEEQAEYLALFRQGGHGGADNIVRDCEVVRKLLVSPSSYGGRWALLGQSFGGFCVTSYLSMAPEGVLEAMLTGGLPPGVTMACSADAVYRALHARILRANEKYYKRYPDDVELVTRIVQYLAAQPGGGAPLPDGSVLTPRLFQTLGLNGLGSGGSFERLHFLLESFFDADEEMTPRFAKSFLSWLTWDTNPLYALLHEPIYCQPGGAANWAADRVRNSPPFADLFDAHKAVQENRPVMFTGECVYKFHYEDVACLRPFKETAELLARKSDWGPLYDADKLACNRVPTAAIAYLDDVFVDFNMSQETANRIQGLKLWATNEFRHSGIRDEGHRIFDRLLGLVRNAVFD</sequence>
<dbReference type="GO" id="GO:0008233">
    <property type="term" value="F:peptidase activity"/>
    <property type="evidence" value="ECO:0007669"/>
    <property type="project" value="InterPro"/>
</dbReference>
<dbReference type="Pfam" id="PF00561">
    <property type="entry name" value="Abhydrolase_1"/>
    <property type="match status" value="1"/>
</dbReference>
<protein>
    <recommendedName>
        <fullName evidence="3">AB hydrolase-1 domain-containing protein</fullName>
    </recommendedName>
</protein>